<evidence type="ECO:0000313" key="2">
    <source>
        <dbReference type="EMBL" id="PJJ41707.1"/>
    </source>
</evidence>
<name>A0A2M9A7V8_9BACT</name>
<accession>A0A2M9A7V8</accession>
<dbReference type="PANTHER" id="PTHR30595:SF6">
    <property type="entry name" value="SCHLAFEN ALBA-2 DOMAIN-CONTAINING PROTEIN"/>
    <property type="match status" value="1"/>
</dbReference>
<dbReference type="InterPro" id="IPR036390">
    <property type="entry name" value="WH_DNA-bd_sf"/>
</dbReference>
<evidence type="ECO:0000259" key="1">
    <source>
        <dbReference type="Pfam" id="PF04326"/>
    </source>
</evidence>
<dbReference type="InterPro" id="IPR038475">
    <property type="entry name" value="RecG_C_sf"/>
</dbReference>
<dbReference type="Gene3D" id="1.10.10.10">
    <property type="entry name" value="Winged helix-like DNA-binding domain superfamily/Winged helix DNA-binding domain"/>
    <property type="match status" value="1"/>
</dbReference>
<dbReference type="PANTHER" id="PTHR30595">
    <property type="entry name" value="GLPR-RELATED TRANSCRIPTIONAL REPRESSOR"/>
    <property type="match status" value="1"/>
</dbReference>
<dbReference type="EMBL" id="PGEX01000001">
    <property type="protein sequence ID" value="PJJ41707.1"/>
    <property type="molecule type" value="Genomic_DNA"/>
</dbReference>
<dbReference type="Proteomes" id="UP000231134">
    <property type="component" value="Unassembled WGS sequence"/>
</dbReference>
<dbReference type="AlphaFoldDB" id="A0A2M9A7V8"/>
<dbReference type="Pfam" id="PF04326">
    <property type="entry name" value="SLFN_AlbA_2"/>
    <property type="match status" value="1"/>
</dbReference>
<proteinExistence type="predicted"/>
<protein>
    <submittedName>
        <fullName evidence="2">Putative HTH transcriptional regulator</fullName>
    </submittedName>
</protein>
<gene>
    <name evidence="2" type="ORF">BGX16_1698</name>
</gene>
<dbReference type="Pfam" id="PF13412">
    <property type="entry name" value="HTH_24"/>
    <property type="match status" value="1"/>
</dbReference>
<dbReference type="Gene3D" id="3.30.565.60">
    <property type="match status" value="1"/>
</dbReference>
<dbReference type="Pfam" id="PF13749">
    <property type="entry name" value="HATPase_c_4"/>
    <property type="match status" value="1"/>
</dbReference>
<evidence type="ECO:0000313" key="3">
    <source>
        <dbReference type="Proteomes" id="UP000231134"/>
    </source>
</evidence>
<comment type="caution">
    <text evidence="2">The sequence shown here is derived from an EMBL/GenBank/DDBJ whole genome shotgun (WGS) entry which is preliminary data.</text>
</comment>
<dbReference type="InterPro" id="IPR036388">
    <property type="entry name" value="WH-like_DNA-bd_sf"/>
</dbReference>
<reference evidence="2 3" key="1">
    <citation type="submission" date="2017-11" db="EMBL/GenBank/DDBJ databases">
        <title>Animal gut microbial communities from fecal samples from Wisconsin, USA.</title>
        <authorList>
            <person name="Neumann A."/>
        </authorList>
    </citation>
    <scope>NUCLEOTIDE SEQUENCE [LARGE SCALE GENOMIC DNA]</scope>
    <source>
        <strain evidence="2 3">UWS3</strain>
    </source>
</reference>
<dbReference type="SUPFAM" id="SSF46785">
    <property type="entry name" value="Winged helix' DNA-binding domain"/>
    <property type="match status" value="1"/>
</dbReference>
<dbReference type="InterPro" id="IPR007421">
    <property type="entry name" value="Schlafen_AlbA_2_dom"/>
</dbReference>
<keyword evidence="3" id="KW-1185">Reference proteome</keyword>
<feature type="domain" description="Schlafen AlbA-2" evidence="1">
    <location>
        <begin position="6"/>
        <end position="123"/>
    </location>
</feature>
<sequence>MYMNKESHLVEYKRELPEGLERSVIAFLNSGTGGHIYIGIDNDGSVYGIKDADGLQRQIADRILNNIKPNAIGLFEIVVEENESKNVIHVIVSGGTEKPYYLKKFGMTPNGCFVRVGSTVHEMSEKMILESFASRAKLSLAKIPSPRQDLTFSQLKIYYEESKKALNSQFAKTLELLTPDGKYNYNAYLLADENGVSIKVARYRGKDKYDLIESEEFGYCSLIKAVKSVLTRLKVANITQTKITPMERIEKPLVDPVALREAVINAVVHNDYTREVPPLFEIFSDRMEITTYGGLVEGLSKADFFNCCSMPRNRELMRIFHDLDMVEQLGSGMRRILRAYDENSFSFTDHFMRTSFYFDAPQKQDDRINDKLGSRLGSKLGSELGSTRSELTYTRRRILELMEIDSRISIAQISEKLGFSTTAIEKNIDYLKVNGYLQRKGKTSAGYWEILK</sequence>
<dbReference type="InterPro" id="IPR038461">
    <property type="entry name" value="Schlafen_AlbA_2_dom_sf"/>
</dbReference>
<organism evidence="2 3">
    <name type="scientific">Hallerella succinigenes</name>
    <dbReference type="NCBI Taxonomy" id="1896222"/>
    <lineage>
        <taxon>Bacteria</taxon>
        <taxon>Pseudomonadati</taxon>
        <taxon>Fibrobacterota</taxon>
        <taxon>Fibrobacteria</taxon>
        <taxon>Fibrobacterales</taxon>
        <taxon>Fibrobacteraceae</taxon>
        <taxon>Hallerella</taxon>
    </lineage>
</organism>
<dbReference type="Gene3D" id="3.30.950.30">
    <property type="entry name" value="Schlafen, AAA domain"/>
    <property type="match status" value="1"/>
</dbReference>